<evidence type="ECO:0000259" key="3">
    <source>
        <dbReference type="SMART" id="SM01264"/>
    </source>
</evidence>
<keyword evidence="5" id="KW-1185">Reference proteome</keyword>
<dbReference type="InterPro" id="IPR001119">
    <property type="entry name" value="SLH_dom"/>
</dbReference>
<dbReference type="Pfam" id="PF08367">
    <property type="entry name" value="M16C_assoc"/>
    <property type="match status" value="1"/>
</dbReference>
<dbReference type="GO" id="GO:0004222">
    <property type="term" value="F:metalloendopeptidase activity"/>
    <property type="evidence" value="ECO:0007669"/>
    <property type="project" value="TreeGrafter"/>
</dbReference>
<dbReference type="InterPro" id="IPR011249">
    <property type="entry name" value="Metalloenz_LuxS/M16"/>
</dbReference>
<organism evidence="4 5">
    <name type="scientific">Lawsonibacter faecis</name>
    <dbReference type="NCBI Taxonomy" id="2763052"/>
    <lineage>
        <taxon>Bacteria</taxon>
        <taxon>Bacillati</taxon>
        <taxon>Bacillota</taxon>
        <taxon>Clostridia</taxon>
        <taxon>Eubacteriales</taxon>
        <taxon>Oscillospiraceae</taxon>
        <taxon>Lawsonibacter</taxon>
    </lineage>
</organism>
<evidence type="ECO:0000313" key="5">
    <source>
        <dbReference type="Proteomes" id="UP000607645"/>
    </source>
</evidence>
<comment type="caution">
    <text evidence="4">The sequence shown here is derived from an EMBL/GenBank/DDBJ whole genome shotgun (WGS) entry which is preliminary data.</text>
</comment>
<evidence type="ECO:0000313" key="4">
    <source>
        <dbReference type="EMBL" id="MBC5735699.1"/>
    </source>
</evidence>
<feature type="chain" id="PRO_5035286087" evidence="2">
    <location>
        <begin position="25"/>
        <end position="1103"/>
    </location>
</feature>
<proteinExistence type="predicted"/>
<dbReference type="GO" id="GO:0046872">
    <property type="term" value="F:metal ion binding"/>
    <property type="evidence" value="ECO:0007669"/>
    <property type="project" value="InterPro"/>
</dbReference>
<evidence type="ECO:0000256" key="1">
    <source>
        <dbReference type="ARBA" id="ARBA00022737"/>
    </source>
</evidence>
<keyword evidence="2" id="KW-0732">Signal</keyword>
<dbReference type="AlphaFoldDB" id="A0A8J6JI71"/>
<dbReference type="Pfam" id="PF05193">
    <property type="entry name" value="Peptidase_M16_C"/>
    <property type="match status" value="1"/>
</dbReference>
<evidence type="ECO:0000256" key="2">
    <source>
        <dbReference type="SAM" id="SignalP"/>
    </source>
</evidence>
<accession>A0A8J6JI71</accession>
<dbReference type="Pfam" id="PF22516">
    <property type="entry name" value="PreP_C"/>
    <property type="match status" value="1"/>
</dbReference>
<dbReference type="SMART" id="SM01264">
    <property type="entry name" value="M16C_associated"/>
    <property type="match status" value="1"/>
</dbReference>
<dbReference type="RefSeq" id="WP_186918264.1">
    <property type="nucleotide sequence ID" value="NZ_JACOPQ010000001.1"/>
</dbReference>
<keyword evidence="1" id="KW-0677">Repeat</keyword>
<reference evidence="4" key="1">
    <citation type="submission" date="2020-08" db="EMBL/GenBank/DDBJ databases">
        <title>Genome public.</title>
        <authorList>
            <person name="Liu C."/>
            <person name="Sun Q."/>
        </authorList>
    </citation>
    <scope>NUCLEOTIDE SEQUENCE</scope>
    <source>
        <strain evidence="4">NSJ-52</strain>
    </source>
</reference>
<gene>
    <name evidence="4" type="ORF">H8S62_01570</name>
</gene>
<dbReference type="InterPro" id="IPR007863">
    <property type="entry name" value="Peptidase_M16_C"/>
</dbReference>
<feature type="domain" description="Peptidase M16C associated" evidence="3">
    <location>
        <begin position="486"/>
        <end position="733"/>
    </location>
</feature>
<dbReference type="Pfam" id="PF00395">
    <property type="entry name" value="SLH"/>
    <property type="match status" value="1"/>
</dbReference>
<name>A0A8J6JI71_9FIRM</name>
<protein>
    <submittedName>
        <fullName evidence="4">Insulinase family protein</fullName>
    </submittedName>
</protein>
<dbReference type="InterPro" id="IPR013578">
    <property type="entry name" value="Peptidase_M16C_assoc"/>
</dbReference>
<sequence length="1103" mass="117343">MRRKLLSLLLACALAIGLSAPGLAAGGGETLPALGRTVHGFRVTDRGTLDAAGAETVTLVHIKSGATVYFIASDDPNRAFDITFRTPALDDRGIPHVFEHVTISGSDKYPSPNLTFPVFNQTYNTFGNAFTYDNMTTYPLGSLSEDQLLKLMDYYMDGLFHPLIRTEERLFRREAWRYELLSADAPLTLTGTVYSEMKGSVDLAGQASFNHEKTLFPGSIVGNNSGGDPARIPELTRQDLLDYHETYYHPSNSLIILYGDLDLNRMLEWLDREYLSEFERKTTAVDGGAIAPLAAPVSGRYEYPVEEGSAAAAVADYGMAANGATGEERIALSVLAEILNHPGSPVIRAIQTALPGASPFIFFDDTYAPYVTFGAAGVAEGGEQTLKSAVDTALAGIVRDGLDREAAQAVIAGLQMDNFTCMERSNAGIYLALDVAQHWAGGQGLDWLNRYGAALEKLRAGLDSGCLEELAAKYLIGNPHSALTLTVPVPGLREQEDAALAAELAAKKAAMTEAEIAALIQETADFTAWSTQPAPAGLVASLQALTVAELPEEVREIAVDEKTVAAVRSLAAEADVNGAGRTVIYLDLSGVSADMLPWVSLYAGLMGSLDTAQCTAAQAAGRVSRYLPGLAVVPNVVERRDGERLTLTLDWTSMTGEEQEGLDLLKELLFATDCTDTAALKTQVGLIRQNAELTAAAYPPGIQLNRAMARYGTAYAALNQMTGLEYAAFLKDVEALLESGPGRVKELLEAARALLHDKTGALDIYAGSGEAIRAHRANMERFWGDIPAGERPAADWGGLSVPAAREGVVMDTNIQYNLAGAGAEACGIDGSGSDLVLSQVITDRYLFPTLRNDLGVYGPYFMVGEIGAFLTTYRDPNVKATYDAYDALPRWAEAEELTQAEMDGYILKTYSSAALPSGPLAEGVNAAKYAERGRGTEDRLRLLREIKATTPADLKAMAPELKRLVEEGARSTVGGSAVLQANAGLFDTVFAPFGAAAPLTRGALAELLCGGVETAKAAGLLLGDGSGDLRTDEAVTREQLAVILWRLAGCPEAEPVPVISDGASLSPWAREAVNWAVADGRLSLDTGGEVRPDGTVTKADLGL</sequence>
<dbReference type="PANTHER" id="PTHR43016">
    <property type="entry name" value="PRESEQUENCE PROTEASE"/>
    <property type="match status" value="1"/>
</dbReference>
<dbReference type="SUPFAM" id="SSF63411">
    <property type="entry name" value="LuxS/MPP-like metallohydrolase"/>
    <property type="match status" value="4"/>
</dbReference>
<dbReference type="PANTHER" id="PTHR43016:SF13">
    <property type="entry name" value="PRESEQUENCE PROTEASE, MITOCHONDRIAL"/>
    <property type="match status" value="1"/>
</dbReference>
<dbReference type="Gene3D" id="3.30.830.10">
    <property type="entry name" value="Metalloenzyme, LuxS/M16 peptidase-like"/>
    <property type="match status" value="4"/>
</dbReference>
<feature type="signal peptide" evidence="2">
    <location>
        <begin position="1"/>
        <end position="24"/>
    </location>
</feature>
<dbReference type="Proteomes" id="UP000607645">
    <property type="component" value="Unassembled WGS sequence"/>
</dbReference>
<dbReference type="GO" id="GO:0016485">
    <property type="term" value="P:protein processing"/>
    <property type="evidence" value="ECO:0007669"/>
    <property type="project" value="TreeGrafter"/>
</dbReference>
<dbReference type="EMBL" id="JACOPQ010000001">
    <property type="protein sequence ID" value="MBC5735699.1"/>
    <property type="molecule type" value="Genomic_DNA"/>
</dbReference>
<dbReference type="InterPro" id="IPR055130">
    <property type="entry name" value="PreP_C"/>
</dbReference>